<dbReference type="InterPro" id="IPR057670">
    <property type="entry name" value="SH3_retrovirus"/>
</dbReference>
<reference evidence="3" key="1">
    <citation type="submission" date="2014-09" db="EMBL/GenBank/DDBJ databases">
        <authorList>
            <person name="Sharma Rahul"/>
            <person name="Thines Marco"/>
        </authorList>
    </citation>
    <scope>NUCLEOTIDE SEQUENCE [LARGE SCALE GENOMIC DNA]</scope>
</reference>
<feature type="domain" description="Retroviral polymerase SH3-like" evidence="1">
    <location>
        <begin position="25"/>
        <end position="73"/>
    </location>
</feature>
<dbReference type="EMBL" id="CCYD01002939">
    <property type="protein sequence ID" value="CEG48329.1"/>
    <property type="molecule type" value="Genomic_DNA"/>
</dbReference>
<evidence type="ECO:0000313" key="3">
    <source>
        <dbReference type="Proteomes" id="UP000054928"/>
    </source>
</evidence>
<accession>A0A0P1B274</accession>
<dbReference type="Proteomes" id="UP000054928">
    <property type="component" value="Unassembled WGS sequence"/>
</dbReference>
<keyword evidence="2" id="KW-0808">Transferase</keyword>
<proteinExistence type="predicted"/>
<keyword evidence="2" id="KW-0695">RNA-directed DNA polymerase</keyword>
<keyword evidence="2" id="KW-0548">Nucleotidyltransferase</keyword>
<organism evidence="2 3">
    <name type="scientific">Plasmopara halstedii</name>
    <name type="common">Downy mildew of sunflower</name>
    <dbReference type="NCBI Taxonomy" id="4781"/>
    <lineage>
        <taxon>Eukaryota</taxon>
        <taxon>Sar</taxon>
        <taxon>Stramenopiles</taxon>
        <taxon>Oomycota</taxon>
        <taxon>Peronosporomycetes</taxon>
        <taxon>Peronosporales</taxon>
        <taxon>Peronosporaceae</taxon>
        <taxon>Plasmopara</taxon>
    </lineage>
</organism>
<dbReference type="GeneID" id="36401211"/>
<dbReference type="Pfam" id="PF25597">
    <property type="entry name" value="SH3_retrovirus"/>
    <property type="match status" value="1"/>
</dbReference>
<evidence type="ECO:0000313" key="2">
    <source>
        <dbReference type="EMBL" id="CEG48329.1"/>
    </source>
</evidence>
<dbReference type="GO" id="GO:0003964">
    <property type="term" value="F:RNA-directed DNA polymerase activity"/>
    <property type="evidence" value="ECO:0007669"/>
    <property type="project" value="UniProtKB-KW"/>
</dbReference>
<protein>
    <submittedName>
        <fullName evidence="2">FOG: Transposon-encoded proteins with TYA, reverse transcriptase, integrase domains in various combinations</fullName>
    </submittedName>
</protein>
<sequence>MPYDLVFQGEASQMDHSRVFGSQDYAHVDNVKKLEIEPKSFKCMFIGYRGKCVFDLGNAKIKVTRSVKLDEREVEGIYDTKALKPETIVQIPKDNDEVTIQHQVDRQPMMDNSMKTVKEPVIDVEMGEIERTPSVNVHQLMPSVRCIENRLVGADYYLPSQMNKSFGVLTRVGDNKRKT</sequence>
<evidence type="ECO:0000259" key="1">
    <source>
        <dbReference type="Pfam" id="PF25597"/>
    </source>
</evidence>
<name>A0A0P1B274_PLAHL</name>
<dbReference type="AlphaFoldDB" id="A0A0P1B274"/>
<dbReference type="RefSeq" id="XP_024584698.1">
    <property type="nucleotide sequence ID" value="XM_024719395.1"/>
</dbReference>
<keyword evidence="3" id="KW-1185">Reference proteome</keyword>